<keyword evidence="14" id="KW-1185">Reference proteome</keyword>
<keyword evidence="7 10" id="KW-0675">Receptor</keyword>
<feature type="transmembrane region" description="Helical" evidence="11">
    <location>
        <begin position="177"/>
        <end position="196"/>
    </location>
</feature>
<keyword evidence="5 10" id="KW-0297">G-protein coupled receptor</keyword>
<dbReference type="Gene3D" id="1.10.1220.70">
    <property type="match status" value="1"/>
</dbReference>
<evidence type="ECO:0000256" key="6">
    <source>
        <dbReference type="ARBA" id="ARBA00023136"/>
    </source>
</evidence>
<keyword evidence="8" id="KW-0325">Glycoprotein</keyword>
<feature type="domain" description="G-protein coupled receptors family 1 profile" evidence="12">
    <location>
        <begin position="49"/>
        <end position="227"/>
    </location>
</feature>
<evidence type="ECO:0000256" key="11">
    <source>
        <dbReference type="SAM" id="Phobius"/>
    </source>
</evidence>
<feature type="transmembrane region" description="Helical" evidence="11">
    <location>
        <begin position="109"/>
        <end position="130"/>
    </location>
</feature>
<reference evidence="13 14" key="1">
    <citation type="journal article" date="2007" name="Science">
        <title>Sea anemone genome reveals ancestral eumetazoan gene repertoire and genomic organization.</title>
        <authorList>
            <person name="Putnam N.H."/>
            <person name="Srivastava M."/>
            <person name="Hellsten U."/>
            <person name="Dirks B."/>
            <person name="Chapman J."/>
            <person name="Salamov A."/>
            <person name="Terry A."/>
            <person name="Shapiro H."/>
            <person name="Lindquist E."/>
            <person name="Kapitonov V.V."/>
            <person name="Jurka J."/>
            <person name="Genikhovich G."/>
            <person name="Grigoriev I.V."/>
            <person name="Lucas S.M."/>
            <person name="Steele R.E."/>
            <person name="Finnerty J.R."/>
            <person name="Technau U."/>
            <person name="Martindale M.Q."/>
            <person name="Rokhsar D.S."/>
        </authorList>
    </citation>
    <scope>NUCLEOTIDE SEQUENCE [LARGE SCALE GENOMIC DNA]</scope>
    <source>
        <strain evidence="14">CH2 X CH6</strain>
    </source>
</reference>
<gene>
    <name evidence="13" type="ORF">NEMVEDRAFT_v1g202571</name>
</gene>
<dbReference type="SUPFAM" id="SSF81321">
    <property type="entry name" value="Family A G protein-coupled receptor-like"/>
    <property type="match status" value="1"/>
</dbReference>
<name>A7RV30_NEMVE</name>
<dbReference type="EMBL" id="DS469542">
    <property type="protein sequence ID" value="EDO44715.1"/>
    <property type="molecule type" value="Genomic_DNA"/>
</dbReference>
<dbReference type="GO" id="GO:0004930">
    <property type="term" value="F:G protein-coupled receptor activity"/>
    <property type="evidence" value="ECO:0000318"/>
    <property type="project" value="GO_Central"/>
</dbReference>
<dbReference type="GO" id="GO:0007186">
    <property type="term" value="P:G protein-coupled receptor signaling pathway"/>
    <property type="evidence" value="ECO:0000318"/>
    <property type="project" value="GO_Central"/>
</dbReference>
<evidence type="ECO:0000256" key="10">
    <source>
        <dbReference type="RuleBase" id="RU000688"/>
    </source>
</evidence>
<comment type="subcellular location">
    <subcellularLocation>
        <location evidence="1">Cell membrane</location>
        <topology evidence="1">Multi-pass membrane protein</topology>
    </subcellularLocation>
</comment>
<evidence type="ECO:0000259" key="12">
    <source>
        <dbReference type="PROSITE" id="PS50262"/>
    </source>
</evidence>
<evidence type="ECO:0000256" key="5">
    <source>
        <dbReference type="ARBA" id="ARBA00023040"/>
    </source>
</evidence>
<dbReference type="PANTHER" id="PTHR24246">
    <property type="entry name" value="OLFACTORY RECEPTOR AND ADENOSINE RECEPTOR"/>
    <property type="match status" value="1"/>
</dbReference>
<dbReference type="PhylomeDB" id="A7RV30"/>
<accession>A7RV30</accession>
<dbReference type="GO" id="GO:0005886">
    <property type="term" value="C:plasma membrane"/>
    <property type="evidence" value="ECO:0000318"/>
    <property type="project" value="GO_Central"/>
</dbReference>
<evidence type="ECO:0000313" key="13">
    <source>
        <dbReference type="EMBL" id="EDO44715.1"/>
    </source>
</evidence>
<dbReference type="Gene3D" id="1.20.1070.10">
    <property type="entry name" value="Rhodopsin 7-helix transmembrane proteins"/>
    <property type="match status" value="1"/>
</dbReference>
<evidence type="ECO:0000313" key="14">
    <source>
        <dbReference type="Proteomes" id="UP000001593"/>
    </source>
</evidence>
<dbReference type="InParanoid" id="A7RV30"/>
<evidence type="ECO:0000256" key="3">
    <source>
        <dbReference type="ARBA" id="ARBA00022692"/>
    </source>
</evidence>
<dbReference type="PROSITE" id="PS00237">
    <property type="entry name" value="G_PROTEIN_RECEP_F1_1"/>
    <property type="match status" value="1"/>
</dbReference>
<evidence type="ECO:0000256" key="1">
    <source>
        <dbReference type="ARBA" id="ARBA00004651"/>
    </source>
</evidence>
<keyword evidence="6 11" id="KW-0472">Membrane</keyword>
<dbReference type="PROSITE" id="PS50262">
    <property type="entry name" value="G_PROTEIN_RECEP_F1_2"/>
    <property type="match status" value="1"/>
</dbReference>
<dbReference type="PANTHER" id="PTHR24246:SF27">
    <property type="entry name" value="ADENOSINE RECEPTOR, ISOFORM A"/>
    <property type="match status" value="1"/>
</dbReference>
<feature type="transmembrane region" description="Helical" evidence="11">
    <location>
        <begin position="36"/>
        <end position="57"/>
    </location>
</feature>
<evidence type="ECO:0000256" key="7">
    <source>
        <dbReference type="ARBA" id="ARBA00023170"/>
    </source>
</evidence>
<evidence type="ECO:0000256" key="2">
    <source>
        <dbReference type="ARBA" id="ARBA00022475"/>
    </source>
</evidence>
<dbReference type="CDD" id="cd00637">
    <property type="entry name" value="7tm_classA_rhodopsin-like"/>
    <property type="match status" value="1"/>
</dbReference>
<dbReference type="InterPro" id="IPR017452">
    <property type="entry name" value="GPCR_Rhodpsn_7TM"/>
</dbReference>
<dbReference type="HOGENOM" id="CLU_077502_0_0_1"/>
<dbReference type="AlphaFoldDB" id="A7RV30"/>
<keyword evidence="3 10" id="KW-0812">Transmembrane</keyword>
<dbReference type="Pfam" id="PF00001">
    <property type="entry name" value="7tm_1"/>
    <property type="match status" value="1"/>
</dbReference>
<protein>
    <recommendedName>
        <fullName evidence="12">G-protein coupled receptors family 1 profile domain-containing protein</fullName>
    </recommendedName>
</protein>
<sequence>MNFTELHGPWCLFREQYPWRQLLGATTTHALSLQTLVINAATAPFTFALNILVIVSLVKFRSLRGTSNLILGAMAISDAVSGLITQPLYVAQESLFLQGKEPPCELEDASMLIGRTNSMVSIMILAILNVERYISLKYTLRHLVIVTSRRLTVVIAAACLLPILFNIAGSIDTLSPYNLYLVMIVVALSVLTSVYCSFKIMQIKKLMVFGPIALNIALLVSVVNPIVYCARIKSFKKAFKKILGFSKVKISGTLTQCQTRSSRDCVKNCVRRNQVPGVVRDFCG</sequence>
<keyword evidence="9 10" id="KW-0807">Transducer</keyword>
<evidence type="ECO:0000256" key="8">
    <source>
        <dbReference type="ARBA" id="ARBA00023180"/>
    </source>
</evidence>
<feature type="transmembrane region" description="Helical" evidence="11">
    <location>
        <begin position="151"/>
        <end position="171"/>
    </location>
</feature>
<evidence type="ECO:0000256" key="4">
    <source>
        <dbReference type="ARBA" id="ARBA00022989"/>
    </source>
</evidence>
<feature type="transmembrane region" description="Helical" evidence="11">
    <location>
        <begin position="208"/>
        <end position="228"/>
    </location>
</feature>
<feature type="transmembrane region" description="Helical" evidence="11">
    <location>
        <begin position="69"/>
        <end position="89"/>
    </location>
</feature>
<dbReference type="Proteomes" id="UP000001593">
    <property type="component" value="Unassembled WGS sequence"/>
</dbReference>
<keyword evidence="4 11" id="KW-1133">Transmembrane helix</keyword>
<organism evidence="13 14">
    <name type="scientific">Nematostella vectensis</name>
    <name type="common">Starlet sea anemone</name>
    <dbReference type="NCBI Taxonomy" id="45351"/>
    <lineage>
        <taxon>Eukaryota</taxon>
        <taxon>Metazoa</taxon>
        <taxon>Cnidaria</taxon>
        <taxon>Anthozoa</taxon>
        <taxon>Hexacorallia</taxon>
        <taxon>Actiniaria</taxon>
        <taxon>Edwardsiidae</taxon>
        <taxon>Nematostella</taxon>
    </lineage>
</organism>
<keyword evidence="2" id="KW-1003">Cell membrane</keyword>
<dbReference type="InterPro" id="IPR000276">
    <property type="entry name" value="GPCR_Rhodpsn"/>
</dbReference>
<proteinExistence type="inferred from homology"/>
<evidence type="ECO:0000256" key="9">
    <source>
        <dbReference type="ARBA" id="ARBA00023224"/>
    </source>
</evidence>
<dbReference type="PRINTS" id="PR00237">
    <property type="entry name" value="GPCRRHODOPSN"/>
</dbReference>
<comment type="similarity">
    <text evidence="10">Belongs to the G-protein coupled receptor 1 family.</text>
</comment>